<evidence type="ECO:0000313" key="2">
    <source>
        <dbReference type="Proteomes" id="UP000624404"/>
    </source>
</evidence>
<proteinExistence type="predicted"/>
<evidence type="ECO:0000313" key="1">
    <source>
        <dbReference type="EMBL" id="CAD6442684.1"/>
    </source>
</evidence>
<keyword evidence="2" id="KW-1185">Reference proteome</keyword>
<reference evidence="1" key="1">
    <citation type="submission" date="2020-10" db="EMBL/GenBank/DDBJ databases">
        <authorList>
            <person name="Kusch S."/>
        </authorList>
    </citation>
    <scope>NUCLEOTIDE SEQUENCE</scope>
    <source>
        <strain evidence="1">SwB9</strain>
    </source>
</reference>
<gene>
    <name evidence="1" type="ORF">SCLTRI_LOCUS2477</name>
</gene>
<dbReference type="EMBL" id="CAJHIA010000009">
    <property type="protein sequence ID" value="CAD6442684.1"/>
    <property type="molecule type" value="Genomic_DNA"/>
</dbReference>
<sequence length="83" mass="9018">MVVAPMNCLRLAIKLRTSRWPNPGDLGIVERGKGDKVGLNFGSVFQVGLSGLTLFPKTALSKPRRFRSSADACLSRSQDGWAL</sequence>
<organism evidence="1 2">
    <name type="scientific">Sclerotinia trifoliorum</name>
    <dbReference type="NCBI Taxonomy" id="28548"/>
    <lineage>
        <taxon>Eukaryota</taxon>
        <taxon>Fungi</taxon>
        <taxon>Dikarya</taxon>
        <taxon>Ascomycota</taxon>
        <taxon>Pezizomycotina</taxon>
        <taxon>Leotiomycetes</taxon>
        <taxon>Helotiales</taxon>
        <taxon>Sclerotiniaceae</taxon>
        <taxon>Sclerotinia</taxon>
    </lineage>
</organism>
<dbReference type="AlphaFoldDB" id="A0A8H2VPR5"/>
<accession>A0A8H2VPR5</accession>
<dbReference type="Proteomes" id="UP000624404">
    <property type="component" value="Unassembled WGS sequence"/>
</dbReference>
<protein>
    <submittedName>
        <fullName evidence="1">58c387d2-c385-4138-b43d-62c84b37a988</fullName>
    </submittedName>
</protein>
<comment type="caution">
    <text evidence="1">The sequence shown here is derived from an EMBL/GenBank/DDBJ whole genome shotgun (WGS) entry which is preliminary data.</text>
</comment>
<name>A0A8H2VPR5_9HELO</name>